<keyword evidence="3" id="KW-0328">Glycosyltransferase</keyword>
<feature type="transmembrane region" description="Helical" evidence="1">
    <location>
        <begin position="272"/>
        <end position="295"/>
    </location>
</feature>
<dbReference type="InterPro" id="IPR038731">
    <property type="entry name" value="RgtA/B/C-like"/>
</dbReference>
<evidence type="ECO:0000313" key="3">
    <source>
        <dbReference type="EMBL" id="MFC7357643.1"/>
    </source>
</evidence>
<dbReference type="EMBL" id="JBHTBN010000003">
    <property type="protein sequence ID" value="MFC7357643.1"/>
    <property type="molecule type" value="Genomic_DNA"/>
</dbReference>
<dbReference type="GO" id="GO:0016757">
    <property type="term" value="F:glycosyltransferase activity"/>
    <property type="evidence" value="ECO:0007669"/>
    <property type="project" value="UniProtKB-KW"/>
</dbReference>
<reference evidence="4" key="1">
    <citation type="journal article" date="2019" name="Int. J. Syst. Evol. Microbiol.">
        <title>The Global Catalogue of Microorganisms (GCM) 10K type strain sequencing project: providing services to taxonomists for standard genome sequencing and annotation.</title>
        <authorList>
            <consortium name="The Broad Institute Genomics Platform"/>
            <consortium name="The Broad Institute Genome Sequencing Center for Infectious Disease"/>
            <person name="Wu L."/>
            <person name="Ma J."/>
        </authorList>
    </citation>
    <scope>NUCLEOTIDE SEQUENCE [LARGE SCALE GENOMIC DNA]</scope>
    <source>
        <strain evidence="4">CGMCC 1.16306</strain>
    </source>
</reference>
<evidence type="ECO:0000313" key="4">
    <source>
        <dbReference type="Proteomes" id="UP001596415"/>
    </source>
</evidence>
<evidence type="ECO:0000256" key="1">
    <source>
        <dbReference type="SAM" id="Phobius"/>
    </source>
</evidence>
<keyword evidence="1" id="KW-0472">Membrane</keyword>
<proteinExistence type="predicted"/>
<sequence length="502" mass="58412">MIHLTPEILKGFSNNLLLKRVLWGFIFVGISAAFLQAGLNRSLWLDEGKLATNIITRDFLGLLEPLDSNQVAPIGFLLLQKLLTNLFGNKDFVLRFLPFLAFLLTLLYAFKSSRLLFKSVTVSLLATAILSLNYKLLYYSWEVKQYSLDVFICVLLLYYSLSILNTSTTKKLIVYTIMGVLSIWLSNISVIVLSAFGGYVIYFLAVRKNNFKVLLVGVFWVVSFFPYYFLFIKGHPINKEPTMLNFWEYGFLPLDPFSLEFYSYFAHIAKDICYFIMEGYVFMMIPAIFICIALVKCIRTRFYPLLYILIVPALIHLILSGLHLYPMRDRLILYLLPLFVFSMSYGMLITTRYLFKKYTLNPVIIIVLVMGMIFFSFFKKYPFHVEEVRDSIEYIAKEIQPSETLYVYGSAIDVFNFYSYQNPAFENKNIVRGTYYKATPYKYIPEIESIKGTIWILFAHSFSEDKSFDEKDYILEKLTARGHTIIFEKKYDGSEAVKVQLN</sequence>
<feature type="transmembrane region" description="Helical" evidence="1">
    <location>
        <begin position="172"/>
        <end position="205"/>
    </location>
</feature>
<dbReference type="Proteomes" id="UP001596415">
    <property type="component" value="Unassembled WGS sequence"/>
</dbReference>
<name>A0ABW2MVD8_9FLAO</name>
<keyword evidence="4" id="KW-1185">Reference proteome</keyword>
<feature type="transmembrane region" description="Helical" evidence="1">
    <location>
        <begin position="21"/>
        <end position="39"/>
    </location>
</feature>
<feature type="transmembrane region" description="Helical" evidence="1">
    <location>
        <begin position="331"/>
        <end position="354"/>
    </location>
</feature>
<feature type="transmembrane region" description="Helical" evidence="1">
    <location>
        <begin position="360"/>
        <end position="378"/>
    </location>
</feature>
<feature type="transmembrane region" description="Helical" evidence="1">
    <location>
        <begin position="115"/>
        <end position="134"/>
    </location>
</feature>
<evidence type="ECO:0000259" key="2">
    <source>
        <dbReference type="Pfam" id="PF13231"/>
    </source>
</evidence>
<organism evidence="3 4">
    <name type="scientific">Jejudonia soesokkakensis</name>
    <dbReference type="NCBI Taxonomy" id="1323432"/>
    <lineage>
        <taxon>Bacteria</taxon>
        <taxon>Pseudomonadati</taxon>
        <taxon>Bacteroidota</taxon>
        <taxon>Flavobacteriia</taxon>
        <taxon>Flavobacteriales</taxon>
        <taxon>Flavobacteriaceae</taxon>
        <taxon>Jejudonia</taxon>
    </lineage>
</organism>
<dbReference type="Pfam" id="PF13231">
    <property type="entry name" value="PMT_2"/>
    <property type="match status" value="1"/>
</dbReference>
<gene>
    <name evidence="3" type="ORF">ACFQO1_08090</name>
</gene>
<comment type="caution">
    <text evidence="3">The sequence shown here is derived from an EMBL/GenBank/DDBJ whole genome shotgun (WGS) entry which is preliminary data.</text>
</comment>
<feature type="transmembrane region" description="Helical" evidence="1">
    <location>
        <begin position="301"/>
        <end position="319"/>
    </location>
</feature>
<dbReference type="RefSeq" id="WP_380217487.1">
    <property type="nucleotide sequence ID" value="NZ_JBHTBN010000003.1"/>
</dbReference>
<feature type="transmembrane region" description="Helical" evidence="1">
    <location>
        <begin position="146"/>
        <end position="165"/>
    </location>
</feature>
<dbReference type="EC" id="2.4.-.-" evidence="3"/>
<feature type="domain" description="Glycosyltransferase RgtA/B/C/D-like" evidence="2">
    <location>
        <begin position="73"/>
        <end position="226"/>
    </location>
</feature>
<accession>A0ABW2MVD8</accession>
<protein>
    <submittedName>
        <fullName evidence="3">Glycosyltransferase family 39 protein</fullName>
        <ecNumber evidence="3">2.4.-.-</ecNumber>
    </submittedName>
</protein>
<keyword evidence="1" id="KW-0812">Transmembrane</keyword>
<feature type="transmembrane region" description="Helical" evidence="1">
    <location>
        <begin position="211"/>
        <end position="230"/>
    </location>
</feature>
<keyword evidence="1" id="KW-1133">Transmembrane helix</keyword>
<feature type="transmembrane region" description="Helical" evidence="1">
    <location>
        <begin position="92"/>
        <end position="110"/>
    </location>
</feature>
<keyword evidence="3" id="KW-0808">Transferase</keyword>